<dbReference type="InterPro" id="IPR002347">
    <property type="entry name" value="SDR_fam"/>
</dbReference>
<comment type="caution">
    <text evidence="3">The sequence shown here is derived from an EMBL/GenBank/DDBJ whole genome shotgun (WGS) entry which is preliminary data.</text>
</comment>
<keyword evidence="2" id="KW-0560">Oxidoreductase</keyword>
<dbReference type="PROSITE" id="PS00061">
    <property type="entry name" value="ADH_SHORT"/>
    <property type="match status" value="1"/>
</dbReference>
<evidence type="ECO:0000256" key="2">
    <source>
        <dbReference type="ARBA" id="ARBA00023002"/>
    </source>
</evidence>
<dbReference type="Pfam" id="PF13561">
    <property type="entry name" value="adh_short_C2"/>
    <property type="match status" value="1"/>
</dbReference>
<name>A0ABN3CYB2_9ACTN</name>
<keyword evidence="4" id="KW-1185">Reference proteome</keyword>
<dbReference type="SUPFAM" id="SSF51735">
    <property type="entry name" value="NAD(P)-binding Rossmann-fold domains"/>
    <property type="match status" value="1"/>
</dbReference>
<dbReference type="InterPro" id="IPR036291">
    <property type="entry name" value="NAD(P)-bd_dom_sf"/>
</dbReference>
<dbReference type="Proteomes" id="UP001499843">
    <property type="component" value="Unassembled WGS sequence"/>
</dbReference>
<dbReference type="InterPro" id="IPR020904">
    <property type="entry name" value="Sc_DH/Rdtase_CS"/>
</dbReference>
<proteinExistence type="inferred from homology"/>
<evidence type="ECO:0000313" key="4">
    <source>
        <dbReference type="Proteomes" id="UP001499843"/>
    </source>
</evidence>
<dbReference type="PRINTS" id="PR00081">
    <property type="entry name" value="GDHRDH"/>
</dbReference>
<gene>
    <name evidence="3" type="ORF">GCM10009850_099740</name>
</gene>
<evidence type="ECO:0000256" key="1">
    <source>
        <dbReference type="ARBA" id="ARBA00006484"/>
    </source>
</evidence>
<dbReference type="Gene3D" id="3.40.50.720">
    <property type="entry name" value="NAD(P)-binding Rossmann-like Domain"/>
    <property type="match status" value="1"/>
</dbReference>
<dbReference type="PANTHER" id="PTHR24321:SF8">
    <property type="entry name" value="ESTRADIOL 17-BETA-DEHYDROGENASE 8-RELATED"/>
    <property type="match status" value="1"/>
</dbReference>
<dbReference type="CDD" id="cd05233">
    <property type="entry name" value="SDR_c"/>
    <property type="match status" value="1"/>
</dbReference>
<organism evidence="3 4">
    <name type="scientific">Nonomuraea monospora</name>
    <dbReference type="NCBI Taxonomy" id="568818"/>
    <lineage>
        <taxon>Bacteria</taxon>
        <taxon>Bacillati</taxon>
        <taxon>Actinomycetota</taxon>
        <taxon>Actinomycetes</taxon>
        <taxon>Streptosporangiales</taxon>
        <taxon>Streptosporangiaceae</taxon>
        <taxon>Nonomuraea</taxon>
    </lineage>
</organism>
<protein>
    <submittedName>
        <fullName evidence="3">Glucose 1-dehydrogenase</fullName>
    </submittedName>
</protein>
<dbReference type="PRINTS" id="PR00080">
    <property type="entry name" value="SDRFAMILY"/>
</dbReference>
<dbReference type="EMBL" id="BAAAQX010000041">
    <property type="protein sequence ID" value="GAA2214509.1"/>
    <property type="molecule type" value="Genomic_DNA"/>
</dbReference>
<comment type="similarity">
    <text evidence="1">Belongs to the short-chain dehydrogenases/reductases (SDR) family.</text>
</comment>
<accession>A0ABN3CYB2</accession>
<sequence length="272" mass="27734">MSQDLTADAAVLVTGAASGIGRATVELLLAQGVRVVAVDLDGGALAELGGLAGVVTLAGDVAEEGTNRAAVELAVETYGRLDGVVLNAGTGGTLPWEDPRAVAAAERIFAVNLRGPMLGIRAAVPALRQAGGGAIVVTASVAGLRADPGTWAYNASKSAVLNLVRAAALDYAAAGIRVNAVAPGLTRTRMGGGPGERRTARRVPLRRYAEPREQAEAIRFLLSPAASYVTGATLVVDGGLDASLGLLPPPDLAVPAAAVIRRRRRRSARSRR</sequence>
<evidence type="ECO:0000313" key="3">
    <source>
        <dbReference type="EMBL" id="GAA2214509.1"/>
    </source>
</evidence>
<reference evidence="3 4" key="1">
    <citation type="journal article" date="2019" name="Int. J. Syst. Evol. Microbiol.">
        <title>The Global Catalogue of Microorganisms (GCM) 10K type strain sequencing project: providing services to taxonomists for standard genome sequencing and annotation.</title>
        <authorList>
            <consortium name="The Broad Institute Genomics Platform"/>
            <consortium name="The Broad Institute Genome Sequencing Center for Infectious Disease"/>
            <person name="Wu L."/>
            <person name="Ma J."/>
        </authorList>
    </citation>
    <scope>NUCLEOTIDE SEQUENCE [LARGE SCALE GENOMIC DNA]</scope>
    <source>
        <strain evidence="3 4">JCM 16114</strain>
    </source>
</reference>
<dbReference type="PANTHER" id="PTHR24321">
    <property type="entry name" value="DEHYDROGENASES, SHORT CHAIN"/>
    <property type="match status" value="1"/>
</dbReference>
<dbReference type="RefSeq" id="WP_344492177.1">
    <property type="nucleotide sequence ID" value="NZ_BAAAQX010000041.1"/>
</dbReference>